<feature type="region of interest" description="Disordered" evidence="5">
    <location>
        <begin position="657"/>
        <end position="696"/>
    </location>
</feature>
<gene>
    <name evidence="9" type="ORF">Rhopal_005641-T1</name>
</gene>
<evidence type="ECO:0000313" key="9">
    <source>
        <dbReference type="EMBL" id="GJN92606.1"/>
    </source>
</evidence>
<dbReference type="InterPro" id="IPR032451">
    <property type="entry name" value="SMARCC_C"/>
</dbReference>
<organism evidence="9 10">
    <name type="scientific">Rhodotorula paludigena</name>
    <dbReference type="NCBI Taxonomy" id="86838"/>
    <lineage>
        <taxon>Eukaryota</taxon>
        <taxon>Fungi</taxon>
        <taxon>Dikarya</taxon>
        <taxon>Basidiomycota</taxon>
        <taxon>Pucciniomycotina</taxon>
        <taxon>Microbotryomycetes</taxon>
        <taxon>Sporidiobolales</taxon>
        <taxon>Sporidiobolaceae</taxon>
        <taxon>Rhodotorula</taxon>
    </lineage>
</organism>
<dbReference type="PANTHER" id="PTHR12802">
    <property type="entry name" value="SWI/SNF COMPLEX-RELATED"/>
    <property type="match status" value="1"/>
</dbReference>
<dbReference type="PROSITE" id="PS50934">
    <property type="entry name" value="SWIRM"/>
    <property type="match status" value="1"/>
</dbReference>
<evidence type="ECO:0000313" key="10">
    <source>
        <dbReference type="Proteomes" id="UP001342314"/>
    </source>
</evidence>
<feature type="domain" description="Myb-like" evidence="6">
    <location>
        <begin position="374"/>
        <end position="418"/>
    </location>
</feature>
<dbReference type="InterPro" id="IPR001005">
    <property type="entry name" value="SANT/Myb"/>
</dbReference>
<name>A0AAV5GSW4_9BASI</name>
<feature type="compositionally biased region" description="Low complexity" evidence="5">
    <location>
        <begin position="22"/>
        <end position="79"/>
    </location>
</feature>
<accession>A0AAV5GSW4</accession>
<keyword evidence="1" id="KW-0805">Transcription regulation</keyword>
<dbReference type="SMART" id="SM00717">
    <property type="entry name" value="SANT"/>
    <property type="match status" value="1"/>
</dbReference>
<dbReference type="Pfam" id="PF16495">
    <property type="entry name" value="SWIRM-assoc_1"/>
    <property type="match status" value="1"/>
</dbReference>
<dbReference type="EMBL" id="BQKY01000011">
    <property type="protein sequence ID" value="GJN92606.1"/>
    <property type="molecule type" value="Genomic_DNA"/>
</dbReference>
<feature type="region of interest" description="Disordered" evidence="5">
    <location>
        <begin position="487"/>
        <end position="554"/>
    </location>
</feature>
<evidence type="ECO:0000256" key="2">
    <source>
        <dbReference type="ARBA" id="ARBA00023125"/>
    </source>
</evidence>
<dbReference type="InterPro" id="IPR007526">
    <property type="entry name" value="SWIRM"/>
</dbReference>
<dbReference type="GO" id="GO:0006338">
    <property type="term" value="P:chromatin remodeling"/>
    <property type="evidence" value="ECO:0007669"/>
    <property type="project" value="UniProtKB-ARBA"/>
</dbReference>
<keyword evidence="2" id="KW-0238">DNA-binding</keyword>
<dbReference type="FunFam" id="1.10.10.10:FF:000020">
    <property type="entry name" value="SWI/SNF complex subunit SMARCC2 isoform c"/>
    <property type="match status" value="1"/>
</dbReference>
<dbReference type="PANTHER" id="PTHR12802:SF41">
    <property type="entry name" value="BRAHMA ASSOCIATED PROTEIN 155 KDA"/>
    <property type="match status" value="1"/>
</dbReference>
<dbReference type="GO" id="GO:0042393">
    <property type="term" value="F:histone binding"/>
    <property type="evidence" value="ECO:0007669"/>
    <property type="project" value="TreeGrafter"/>
</dbReference>
<keyword evidence="10" id="KW-1185">Reference proteome</keyword>
<keyword evidence="3" id="KW-0804">Transcription</keyword>
<sequence>MDPSLAAQQQQQPQQLKRPLDADPTAATAAGGDAAPSTSAPPADAPAAKRARTAEPPADGTTPGPDAAPDAQQQQQQRTAEPDRDDILNDDPANVQKRLTTARRYLATQTHPVIIPSYATWFDLATLHPLERRSLPEFFNAKNRSKTPSIYKDYRDFMVHTYRLNPSEYLTVTACRRNLAGDVCAIMRVHAFLEQWGLINYQIDADTRPSSLGPPFTGHFRVLVDSPRGLAPLHPGTKPPSSSSSPSAALRTDLVKTDPAHPSAPDQRLSSVSAHALAASSAAADDAAARARSEREPLPCHTCGAPTPSVRYTSLQPFRASGGSADATAAAAAPITVCGACYSEGRFPSTLHAGSFVRLDADPLALDGAGEGAGGWTDLETLRLLEGIEMHDDAWDKVADHVGSRSREQCIARFLQLPIEDGYLAEVGPGPAAGAGVLDGLARTPLSKADNPVLSVVAFLAGAVDRATAARAAGDAVDELERGLRRRAERAKGAREDGASDEKKKGEVDEADKDKMDVEDNEDEKKKDGAAVANNSNDDDGASPLDPLADSSASSAAQNLRRAALTALGSAAAKAHALALEEDASLHALVTAVVEAQVRKLDLKLKHFDELEALVEAERRAVEVQKQQVYDDRLRANRVLSEAVALLQRAKATPAQVQPHEVQHVAQQLQSAPAQARQAVNPGPAPAQTGDAVQLV</sequence>
<dbReference type="FunFam" id="1.10.10.60:FF:000014">
    <property type="entry name" value="SWI/SNF complex subunit SMARCC2 isoform C"/>
    <property type="match status" value="1"/>
</dbReference>
<evidence type="ECO:0000256" key="3">
    <source>
        <dbReference type="ARBA" id="ARBA00023163"/>
    </source>
</evidence>
<dbReference type="InterPro" id="IPR036388">
    <property type="entry name" value="WH-like_DNA-bd_sf"/>
</dbReference>
<feature type="compositionally biased region" description="Basic and acidic residues" evidence="5">
    <location>
        <begin position="490"/>
        <end position="529"/>
    </location>
</feature>
<comment type="caution">
    <text evidence="9">The sequence shown here is derived from an EMBL/GenBank/DDBJ whole genome shotgun (WGS) entry which is preliminary data.</text>
</comment>
<dbReference type="CDD" id="cd00167">
    <property type="entry name" value="SANT"/>
    <property type="match status" value="1"/>
</dbReference>
<evidence type="ECO:0000259" key="6">
    <source>
        <dbReference type="PROSITE" id="PS50090"/>
    </source>
</evidence>
<dbReference type="Pfam" id="PF04433">
    <property type="entry name" value="SWIRM"/>
    <property type="match status" value="1"/>
</dbReference>
<dbReference type="PROSITE" id="PS51293">
    <property type="entry name" value="SANT"/>
    <property type="match status" value="1"/>
</dbReference>
<evidence type="ECO:0000256" key="5">
    <source>
        <dbReference type="SAM" id="MobiDB-lite"/>
    </source>
</evidence>
<dbReference type="Pfam" id="PF00249">
    <property type="entry name" value="Myb_DNA-binding"/>
    <property type="match status" value="1"/>
</dbReference>
<reference evidence="9 10" key="1">
    <citation type="submission" date="2021-12" db="EMBL/GenBank/DDBJ databases">
        <title>High titer production of polyol ester of fatty acids by Rhodotorula paludigena BS15 towards product separation-free biomass refinery.</title>
        <authorList>
            <person name="Mano J."/>
            <person name="Ono H."/>
            <person name="Tanaka T."/>
            <person name="Naito K."/>
            <person name="Sushida H."/>
            <person name="Ike M."/>
            <person name="Tokuyasu K."/>
            <person name="Kitaoka M."/>
        </authorList>
    </citation>
    <scope>NUCLEOTIDE SEQUENCE [LARGE SCALE GENOMIC DNA]</scope>
    <source>
        <strain evidence="9 10">BS15</strain>
    </source>
</reference>
<dbReference type="InterPro" id="IPR017884">
    <property type="entry name" value="SANT_dom"/>
</dbReference>
<dbReference type="Gene3D" id="1.10.10.10">
    <property type="entry name" value="Winged helix-like DNA-binding domain superfamily/Winged helix DNA-binding domain"/>
    <property type="match status" value="1"/>
</dbReference>
<feature type="region of interest" description="Disordered" evidence="5">
    <location>
        <begin position="227"/>
        <end position="251"/>
    </location>
</feature>
<evidence type="ECO:0008006" key="11">
    <source>
        <dbReference type="Google" id="ProtNLM"/>
    </source>
</evidence>
<evidence type="ECO:0000256" key="1">
    <source>
        <dbReference type="ARBA" id="ARBA00023015"/>
    </source>
</evidence>
<dbReference type="GO" id="GO:0016514">
    <property type="term" value="C:SWI/SNF complex"/>
    <property type="evidence" value="ECO:0007669"/>
    <property type="project" value="TreeGrafter"/>
</dbReference>
<protein>
    <recommendedName>
        <fullName evidence="11">SWIRM-domain-containing protein</fullName>
    </recommendedName>
</protein>
<evidence type="ECO:0000256" key="4">
    <source>
        <dbReference type="ARBA" id="ARBA00023242"/>
    </source>
</evidence>
<feature type="compositionally biased region" description="Low complexity" evidence="5">
    <location>
        <begin position="542"/>
        <end position="554"/>
    </location>
</feature>
<feature type="domain" description="SANT" evidence="8">
    <location>
        <begin position="371"/>
        <end position="422"/>
    </location>
</feature>
<dbReference type="AlphaFoldDB" id="A0AAV5GSW4"/>
<evidence type="ECO:0000259" key="8">
    <source>
        <dbReference type="PROSITE" id="PS51293"/>
    </source>
</evidence>
<feature type="region of interest" description="Disordered" evidence="5">
    <location>
        <begin position="1"/>
        <end position="91"/>
    </location>
</feature>
<keyword evidence="4" id="KW-0539">Nucleus</keyword>
<feature type="domain" description="SWIRM" evidence="7">
    <location>
        <begin position="113"/>
        <end position="210"/>
    </location>
</feature>
<dbReference type="InterPro" id="IPR009057">
    <property type="entry name" value="Homeodomain-like_sf"/>
</dbReference>
<dbReference type="GO" id="GO:0003677">
    <property type="term" value="F:DNA binding"/>
    <property type="evidence" value="ECO:0007669"/>
    <property type="project" value="UniProtKB-KW"/>
</dbReference>
<evidence type="ECO:0000259" key="7">
    <source>
        <dbReference type="PROSITE" id="PS50934"/>
    </source>
</evidence>
<dbReference type="GO" id="GO:0045893">
    <property type="term" value="P:positive regulation of DNA-templated transcription"/>
    <property type="evidence" value="ECO:0007669"/>
    <property type="project" value="TreeGrafter"/>
</dbReference>
<dbReference type="Gene3D" id="1.10.10.60">
    <property type="entry name" value="Homeodomain-like"/>
    <property type="match status" value="1"/>
</dbReference>
<dbReference type="PROSITE" id="PS50090">
    <property type="entry name" value="MYB_LIKE"/>
    <property type="match status" value="1"/>
</dbReference>
<proteinExistence type="predicted"/>
<dbReference type="Proteomes" id="UP001342314">
    <property type="component" value="Unassembled WGS sequence"/>
</dbReference>
<dbReference type="SUPFAM" id="SSF46689">
    <property type="entry name" value="Homeodomain-like"/>
    <property type="match status" value="2"/>
</dbReference>